<feature type="region of interest" description="Disordered" evidence="1">
    <location>
        <begin position="1"/>
        <end position="21"/>
    </location>
</feature>
<sequence length="77" mass="7510">MTAGRAPVPAVGPLRAGSGRAAWEPMSANGLRDAWAAGAASVTGGGARAGEARPGPNAWKSKKPAEGGLFAERLGGA</sequence>
<proteinExistence type="predicted"/>
<feature type="region of interest" description="Disordered" evidence="1">
    <location>
        <begin position="40"/>
        <end position="77"/>
    </location>
</feature>
<name>A0A5E4Y244_9BURK</name>
<protein>
    <submittedName>
        <fullName evidence="2">Uncharacterized protein</fullName>
    </submittedName>
</protein>
<evidence type="ECO:0000313" key="3">
    <source>
        <dbReference type="Proteomes" id="UP000368474"/>
    </source>
</evidence>
<organism evidence="2 3">
    <name type="scientific">Pandoraea morbifera</name>
    <dbReference type="NCBI Taxonomy" id="2508300"/>
    <lineage>
        <taxon>Bacteria</taxon>
        <taxon>Pseudomonadati</taxon>
        <taxon>Pseudomonadota</taxon>
        <taxon>Betaproteobacteria</taxon>
        <taxon>Burkholderiales</taxon>
        <taxon>Burkholderiaceae</taxon>
        <taxon>Pandoraea</taxon>
    </lineage>
</organism>
<accession>A0A5E4Y244</accession>
<dbReference type="AlphaFoldDB" id="A0A5E4Y244"/>
<keyword evidence="3" id="KW-1185">Reference proteome</keyword>
<evidence type="ECO:0000313" key="2">
    <source>
        <dbReference type="EMBL" id="VVE42741.1"/>
    </source>
</evidence>
<evidence type="ECO:0000256" key="1">
    <source>
        <dbReference type="SAM" id="MobiDB-lite"/>
    </source>
</evidence>
<reference evidence="2 3" key="1">
    <citation type="submission" date="2019-08" db="EMBL/GenBank/DDBJ databases">
        <authorList>
            <person name="Peeters C."/>
        </authorList>
    </citation>
    <scope>NUCLEOTIDE SEQUENCE [LARGE SCALE GENOMIC DNA]</scope>
    <source>
        <strain evidence="2 3">LMG 31116</strain>
    </source>
</reference>
<dbReference type="Proteomes" id="UP000368474">
    <property type="component" value="Unassembled WGS sequence"/>
</dbReference>
<gene>
    <name evidence="2" type="ORF">PMO31116_04201</name>
</gene>
<dbReference type="EMBL" id="CABPSD010000016">
    <property type="protein sequence ID" value="VVE42741.1"/>
    <property type="molecule type" value="Genomic_DNA"/>
</dbReference>